<dbReference type="FunFam" id="3.30.160.60:FF:000100">
    <property type="entry name" value="Zinc finger 45-like"/>
    <property type="match status" value="1"/>
</dbReference>
<evidence type="ECO:0000256" key="10">
    <source>
        <dbReference type="ARBA" id="ARBA00023163"/>
    </source>
</evidence>
<protein>
    <submittedName>
        <fullName evidence="14">Oocyte zinc finger protein XlCOF15-like</fullName>
    </submittedName>
</protein>
<keyword evidence="13" id="KW-1185">Reference proteome</keyword>
<dbReference type="InterPro" id="IPR013087">
    <property type="entry name" value="Znf_C2H2_type"/>
</dbReference>
<comment type="function">
    <text evidence="1">May be involved in transcriptional regulation.</text>
</comment>
<dbReference type="GO" id="GO:0005694">
    <property type="term" value="C:chromosome"/>
    <property type="evidence" value="ECO:0007669"/>
    <property type="project" value="UniProtKB-ARBA"/>
</dbReference>
<dbReference type="GO" id="GO:0000981">
    <property type="term" value="F:DNA-binding transcription factor activity, RNA polymerase II-specific"/>
    <property type="evidence" value="ECO:0000318"/>
    <property type="project" value="GO_Central"/>
</dbReference>
<feature type="domain" description="C2H2-type" evidence="12">
    <location>
        <begin position="112"/>
        <end position="139"/>
    </location>
</feature>
<evidence type="ECO:0000313" key="14">
    <source>
        <dbReference type="RefSeq" id="XP_018123983.1"/>
    </source>
</evidence>
<dbReference type="RefSeq" id="XP_018123983.1">
    <property type="nucleotide sequence ID" value="XM_018268494.2"/>
</dbReference>
<dbReference type="PANTHER" id="PTHR23226">
    <property type="entry name" value="ZINC FINGER AND SCAN DOMAIN-CONTAINING"/>
    <property type="match status" value="1"/>
</dbReference>
<dbReference type="GO" id="GO:0000978">
    <property type="term" value="F:RNA polymerase II cis-regulatory region sequence-specific DNA binding"/>
    <property type="evidence" value="ECO:0000318"/>
    <property type="project" value="GO_Central"/>
</dbReference>
<dbReference type="SUPFAM" id="SSF57667">
    <property type="entry name" value="beta-beta-alpha zinc fingers"/>
    <property type="match status" value="3"/>
</dbReference>
<dbReference type="OMA" id="KHQVICN"/>
<keyword evidence="7" id="KW-0862">Zinc</keyword>
<feature type="domain" description="C2H2-type" evidence="12">
    <location>
        <begin position="140"/>
        <end position="167"/>
    </location>
</feature>
<evidence type="ECO:0000256" key="11">
    <source>
        <dbReference type="ARBA" id="ARBA00023242"/>
    </source>
</evidence>
<evidence type="ECO:0000256" key="3">
    <source>
        <dbReference type="ARBA" id="ARBA00006991"/>
    </source>
</evidence>
<comment type="subcellular location">
    <subcellularLocation>
        <location evidence="2">Nucleus</location>
    </subcellularLocation>
</comment>
<dbReference type="GeneID" id="108719554"/>
<dbReference type="AlphaFoldDB" id="A0A1L8FUJ7"/>
<evidence type="ECO:0000256" key="5">
    <source>
        <dbReference type="ARBA" id="ARBA00022737"/>
    </source>
</evidence>
<evidence type="ECO:0000256" key="4">
    <source>
        <dbReference type="ARBA" id="ARBA00022723"/>
    </source>
</evidence>
<gene>
    <name evidence="14" type="primary">LOC108719554</name>
</gene>
<keyword evidence="11" id="KW-0539">Nucleus</keyword>
<evidence type="ECO:0000256" key="9">
    <source>
        <dbReference type="ARBA" id="ARBA00023125"/>
    </source>
</evidence>
<dbReference type="Bgee" id="108719554">
    <property type="expression patterns" value="Expressed in testis and 19 other cell types or tissues"/>
</dbReference>
<feature type="domain" description="C2H2-type" evidence="12">
    <location>
        <begin position="196"/>
        <end position="223"/>
    </location>
</feature>
<evidence type="ECO:0000256" key="8">
    <source>
        <dbReference type="ARBA" id="ARBA00023015"/>
    </source>
</evidence>
<dbReference type="FunFam" id="3.30.160.60:FF:001732">
    <property type="entry name" value="Zgc:162936"/>
    <property type="match status" value="1"/>
</dbReference>
<dbReference type="SMART" id="SM00355">
    <property type="entry name" value="ZnF_C2H2"/>
    <property type="match status" value="6"/>
</dbReference>
<keyword evidence="4" id="KW-0479">Metal-binding</keyword>
<reference evidence="14" key="1">
    <citation type="submission" date="2025-08" db="UniProtKB">
        <authorList>
            <consortium name="RefSeq"/>
        </authorList>
    </citation>
    <scope>IDENTIFICATION</scope>
    <source>
        <strain evidence="14">J_2021</strain>
        <tissue evidence="14">Erythrocytes</tissue>
    </source>
</reference>
<dbReference type="PaxDb" id="8355-A0A1L8FUJ7"/>
<name>A0A1L8FUJ7_XENLA</name>
<dbReference type="FunFam" id="3.30.160.60:FF:000739">
    <property type="entry name" value="Zgc:171418 protein"/>
    <property type="match status" value="1"/>
</dbReference>
<feature type="domain" description="C2H2-type" evidence="12">
    <location>
        <begin position="220"/>
        <end position="247"/>
    </location>
</feature>
<keyword evidence="6" id="KW-0863">Zinc-finger</keyword>
<dbReference type="PROSITE" id="PS00028">
    <property type="entry name" value="ZINC_FINGER_C2H2_1"/>
    <property type="match status" value="4"/>
</dbReference>
<dbReference type="GO" id="GO:0045893">
    <property type="term" value="P:positive regulation of DNA-templated transcription"/>
    <property type="evidence" value="ECO:0007669"/>
    <property type="project" value="UniProtKB-ARBA"/>
</dbReference>
<dbReference type="Gene3D" id="3.30.160.60">
    <property type="entry name" value="Classic Zinc Finger"/>
    <property type="match status" value="4"/>
</dbReference>
<evidence type="ECO:0000256" key="6">
    <source>
        <dbReference type="ARBA" id="ARBA00022771"/>
    </source>
</evidence>
<keyword evidence="8" id="KW-0805">Transcription regulation</keyword>
<keyword evidence="10" id="KW-0804">Transcription</keyword>
<keyword evidence="9" id="KW-0238">DNA-binding</keyword>
<accession>A0A1L8FUJ7</accession>
<evidence type="ECO:0000259" key="12">
    <source>
        <dbReference type="PROSITE" id="PS50157"/>
    </source>
</evidence>
<sequence>MGPEAKTSSERAREPLQGAEVLLEQHKALTDSGTRYRDCTTSLKMLSLICNKCGVSFSGSRDLMSHQCNQSLINTNILRQHQVPLCTESERRNSSDNTSQSQQLLRTVEKWFPCPECGKMFNGRGGLNKHIIIHSEEKPFSCTECGKTFLRKLSLVEHERIHTGEKPFTCSQCGRSFSRRSGLYKHQVICNEEKPFTCTECGKRFSQKTLFLIHQNSHTPPCPDCGKMFDKKCNFLKHIKIHKKPANRVARKILP</sequence>
<dbReference type="GO" id="GO:0005634">
    <property type="term" value="C:nucleus"/>
    <property type="evidence" value="ECO:0007669"/>
    <property type="project" value="UniProtKB-SubCell"/>
</dbReference>
<feature type="domain" description="C2H2-type" evidence="12">
    <location>
        <begin position="168"/>
        <end position="195"/>
    </location>
</feature>
<evidence type="ECO:0000256" key="1">
    <source>
        <dbReference type="ARBA" id="ARBA00003767"/>
    </source>
</evidence>
<dbReference type="InterPro" id="IPR036236">
    <property type="entry name" value="Znf_C2H2_sf"/>
</dbReference>
<dbReference type="PROSITE" id="PS50157">
    <property type="entry name" value="ZINC_FINGER_C2H2_2"/>
    <property type="match status" value="5"/>
</dbReference>
<dbReference type="FunFam" id="3.30.160.60:FF:000759">
    <property type="entry name" value="zinc finger protein 16"/>
    <property type="match status" value="1"/>
</dbReference>
<evidence type="ECO:0000313" key="13">
    <source>
        <dbReference type="Proteomes" id="UP000186698"/>
    </source>
</evidence>
<comment type="similarity">
    <text evidence="3">Belongs to the krueppel C2H2-type zinc-finger protein family.</text>
</comment>
<dbReference type="Pfam" id="PF00096">
    <property type="entry name" value="zf-C2H2"/>
    <property type="match status" value="6"/>
</dbReference>
<dbReference type="KEGG" id="xla:108719554"/>
<dbReference type="PANTHER" id="PTHR23226:SF390">
    <property type="entry name" value="GASTRULA ZINC FINGER PROTEIN 5-1 ISOFORM X1"/>
    <property type="match status" value="1"/>
</dbReference>
<keyword evidence="5" id="KW-0677">Repeat</keyword>
<evidence type="ECO:0000256" key="2">
    <source>
        <dbReference type="ARBA" id="ARBA00004123"/>
    </source>
</evidence>
<dbReference type="GO" id="GO:0006357">
    <property type="term" value="P:regulation of transcription by RNA polymerase II"/>
    <property type="evidence" value="ECO:0000318"/>
    <property type="project" value="GO_Central"/>
</dbReference>
<proteinExistence type="inferred from homology"/>
<organism evidence="13 14">
    <name type="scientific">Xenopus laevis</name>
    <name type="common">African clawed frog</name>
    <dbReference type="NCBI Taxonomy" id="8355"/>
    <lineage>
        <taxon>Eukaryota</taxon>
        <taxon>Metazoa</taxon>
        <taxon>Chordata</taxon>
        <taxon>Craniata</taxon>
        <taxon>Vertebrata</taxon>
        <taxon>Euteleostomi</taxon>
        <taxon>Amphibia</taxon>
        <taxon>Batrachia</taxon>
        <taxon>Anura</taxon>
        <taxon>Pipoidea</taxon>
        <taxon>Pipidae</taxon>
        <taxon>Xenopodinae</taxon>
        <taxon>Xenopus</taxon>
        <taxon>Xenopus</taxon>
    </lineage>
</organism>
<evidence type="ECO:0000256" key="7">
    <source>
        <dbReference type="ARBA" id="ARBA00022833"/>
    </source>
</evidence>
<dbReference type="OrthoDB" id="654211at2759"/>
<dbReference type="Proteomes" id="UP000186698">
    <property type="component" value="Chromosome 6L"/>
</dbReference>
<dbReference type="GO" id="GO:0008270">
    <property type="term" value="F:zinc ion binding"/>
    <property type="evidence" value="ECO:0007669"/>
    <property type="project" value="UniProtKB-KW"/>
</dbReference>